<reference evidence="3" key="1">
    <citation type="submission" date="2016-04" db="EMBL/GenBank/DDBJ databases">
        <authorList>
            <person name="Evans L.H."/>
            <person name="Alamgir A."/>
            <person name="Owens N."/>
            <person name="Weber N.D."/>
            <person name="Virtaneva K."/>
            <person name="Barbian K."/>
            <person name="Babar A."/>
            <person name="Rosenke K."/>
        </authorList>
    </citation>
    <scope>NUCLEOTIDE SEQUENCE</scope>
    <source>
        <strain evidence="3">Nono1</strain>
    </source>
</reference>
<dbReference type="RefSeq" id="WP_225265972.1">
    <property type="nucleotide sequence ID" value="NZ_CP084058.1"/>
</dbReference>
<dbReference type="CDD" id="cd08369">
    <property type="entry name" value="FMT_core"/>
    <property type="match status" value="1"/>
</dbReference>
<dbReference type="Pfam" id="PF02911">
    <property type="entry name" value="Formyl_trans_C"/>
    <property type="match status" value="1"/>
</dbReference>
<dbReference type="Pfam" id="PF00551">
    <property type="entry name" value="Formyl_trans_N"/>
    <property type="match status" value="1"/>
</dbReference>
<dbReference type="InterPro" id="IPR005793">
    <property type="entry name" value="Formyl_trans_C"/>
</dbReference>
<dbReference type="GO" id="GO:0005829">
    <property type="term" value="C:cytosol"/>
    <property type="evidence" value="ECO:0007669"/>
    <property type="project" value="TreeGrafter"/>
</dbReference>
<dbReference type="SUPFAM" id="SSF50486">
    <property type="entry name" value="FMT C-terminal domain-like"/>
    <property type="match status" value="1"/>
</dbReference>
<dbReference type="InterPro" id="IPR011034">
    <property type="entry name" value="Formyl_transferase-like_C_sf"/>
</dbReference>
<evidence type="ECO:0000259" key="1">
    <source>
        <dbReference type="Pfam" id="PF00551"/>
    </source>
</evidence>
<evidence type="ECO:0000259" key="2">
    <source>
        <dbReference type="Pfam" id="PF02911"/>
    </source>
</evidence>
<protein>
    <submittedName>
        <fullName evidence="3">Formyltransferase</fullName>
    </submittedName>
</protein>
<dbReference type="SUPFAM" id="SSF53328">
    <property type="entry name" value="Formyltransferase"/>
    <property type="match status" value="1"/>
</dbReference>
<dbReference type="GO" id="GO:0004479">
    <property type="term" value="F:methionyl-tRNA formyltransferase activity"/>
    <property type="evidence" value="ECO:0007669"/>
    <property type="project" value="TreeGrafter"/>
</dbReference>
<dbReference type="PANTHER" id="PTHR11138:SF5">
    <property type="entry name" value="METHIONYL-TRNA FORMYLTRANSFERASE, MITOCHONDRIAL"/>
    <property type="match status" value="1"/>
</dbReference>
<dbReference type="InterPro" id="IPR002376">
    <property type="entry name" value="Formyl_transf_N"/>
</dbReference>
<keyword evidence="3" id="KW-0808">Transferase</keyword>
<evidence type="ECO:0000313" key="3">
    <source>
        <dbReference type="EMBL" id="SBO97187.1"/>
    </source>
</evidence>
<sequence>MRVVMFGYQTWGHRTLQALLDSAHEVVLVVTHPRSEHVYERIWSDSVAELAQAHDVPVLLRNRPDDEELMVRLKEAEPDLIVANNWRTWIPPEIFTLPRHGTLNVHDSLLPAYAGFSPLIWALINGEPEVGVTAHMMNEELDAGDIVVQRAVPVGPQDTATDLFHRTVDLIAPIVTEALGLIDSGRTDWAKQDRSKASFFHKRSIEDSNIDWTWPAEDIERLVRAQSDPYPNAFTHYRGERVRVLKASVSQGIYGGTPGRVFIREGDGVVIVAGAEARRGRSRGLVIERVRTEDGTELPATEVFRTMGGYLTRTP</sequence>
<dbReference type="PANTHER" id="PTHR11138">
    <property type="entry name" value="METHIONYL-TRNA FORMYLTRANSFERASE"/>
    <property type="match status" value="1"/>
</dbReference>
<dbReference type="Gene3D" id="3.40.50.12230">
    <property type="match status" value="1"/>
</dbReference>
<feature type="domain" description="Formyl transferase N-terminal" evidence="1">
    <location>
        <begin position="1"/>
        <end position="170"/>
    </location>
</feature>
<dbReference type="InterPro" id="IPR036477">
    <property type="entry name" value="Formyl_transf_N_sf"/>
</dbReference>
<organism evidence="3">
    <name type="scientific">Nonomuraea gerenzanensis</name>
    <dbReference type="NCBI Taxonomy" id="93944"/>
    <lineage>
        <taxon>Bacteria</taxon>
        <taxon>Bacillati</taxon>
        <taxon>Actinomycetota</taxon>
        <taxon>Actinomycetes</taxon>
        <taxon>Streptosporangiales</taxon>
        <taxon>Streptosporangiaceae</taxon>
        <taxon>Nonomuraea</taxon>
    </lineage>
</organism>
<dbReference type="AlphaFoldDB" id="A0A1M4EDY8"/>
<dbReference type="EMBL" id="LT559118">
    <property type="protein sequence ID" value="SBO97187.1"/>
    <property type="molecule type" value="Genomic_DNA"/>
</dbReference>
<gene>
    <name evidence="3" type="ORF">BN4615_P6703</name>
</gene>
<accession>A0A1M4EDY8</accession>
<proteinExistence type="predicted"/>
<feature type="domain" description="Formyl transferase C-terminal" evidence="2">
    <location>
        <begin position="206"/>
        <end position="306"/>
    </location>
</feature>
<name>A0A1M4EDY8_9ACTN</name>